<evidence type="ECO:0000256" key="4">
    <source>
        <dbReference type="ARBA" id="ARBA00022989"/>
    </source>
</evidence>
<protein>
    <submittedName>
        <fullName evidence="10">FUSC family protein</fullName>
    </submittedName>
</protein>
<feature type="transmembrane region" description="Helical" evidence="8">
    <location>
        <begin position="462"/>
        <end position="486"/>
    </location>
</feature>
<feature type="transmembrane region" description="Helical" evidence="8">
    <location>
        <begin position="515"/>
        <end position="533"/>
    </location>
</feature>
<dbReference type="EMBL" id="BAABHK010000010">
    <property type="protein sequence ID" value="GAA4632332.1"/>
    <property type="molecule type" value="Genomic_DNA"/>
</dbReference>
<sequence>MSEKAGAAPPKVPADGQAAPQHRGVVRRRSVAALRRRLRFSDPGLVALRTALRAAIVLPIVFAIASRVIGDPQAALFASFGSFAMLVFADFSGSPARRFTAYASLAAVGAVLIFVGTLCSRDPTLAAAAMAVVGFVILFAGVVNGYAAAGATAAILAFVLPVTIPAPLSAVPSRLEGWALAAGAGIAAQLILWPGRSRMMLRTESARACRALADLADAQVAGDAEAVADRTRTAHEAVDELRRRFVGTPHRPTGLTGATAALTSLVDELDFLLSFLGSPAGSPPISLCRAENAEAMRASAAALRASADRLDGQGDGRPDLDRLEEARAAMTRVLAQRLPELPAIPDHEALVAALEPTFRTRTVSYAAQHSARYALLAAGEYVPEGPGGGSLRGAVDRQAQSVIRATELAIEDAHARSVWFRNSVRGAVGLAVAVYIAQRTGLQHSFWVVLGTLSVLRSNALGTGWSVLSALAGTAIGILVGAPLILAVGTHETVLWSVLPFAILLAAYAPRAISFAAGQAAFNVVLFILFNLIQPSGWQVGLVRIEDVAIGFAISLGVGLLFWPRGAATLLRENLAAAYARSADYVLAATRRLVGHGDPAWSQQAEQDADAAVHRLDDSYRQFLSERSAQPMAAGSMAALVTGAARVRRVARSLAGLGRFIDGHEELESCAANLDAEVHALRTWYIALGDCILHETAVPPPHVRDADGRRRLLEGVHAAVAGGDESVIPAALALLWADQYVDTLWRLEAHLGRHAAESSPAAVAAEASPVPA</sequence>
<evidence type="ECO:0000256" key="8">
    <source>
        <dbReference type="SAM" id="Phobius"/>
    </source>
</evidence>
<gene>
    <name evidence="10" type="ORF">GCM10023196_065370</name>
</gene>
<keyword evidence="2" id="KW-1003">Cell membrane</keyword>
<feature type="domain" description="Integral membrane bound transporter" evidence="9">
    <location>
        <begin position="432"/>
        <end position="556"/>
    </location>
</feature>
<evidence type="ECO:0000256" key="1">
    <source>
        <dbReference type="ARBA" id="ARBA00004651"/>
    </source>
</evidence>
<dbReference type="RefSeq" id="WP_345435329.1">
    <property type="nucleotide sequence ID" value="NZ_BAABHK010000010.1"/>
</dbReference>
<dbReference type="Pfam" id="PF13515">
    <property type="entry name" value="FUSC_2"/>
    <property type="match status" value="1"/>
</dbReference>
<feature type="transmembrane region" description="Helical" evidence="8">
    <location>
        <begin position="177"/>
        <end position="195"/>
    </location>
</feature>
<evidence type="ECO:0000256" key="3">
    <source>
        <dbReference type="ARBA" id="ARBA00022692"/>
    </source>
</evidence>
<dbReference type="PANTHER" id="PTHR30509:SF9">
    <property type="entry name" value="MULTIDRUG RESISTANCE PROTEIN MDTO"/>
    <property type="match status" value="1"/>
</dbReference>
<dbReference type="Proteomes" id="UP001501442">
    <property type="component" value="Unassembled WGS sequence"/>
</dbReference>
<dbReference type="InterPro" id="IPR049453">
    <property type="entry name" value="Memb_transporter_dom"/>
</dbReference>
<feature type="transmembrane region" description="Helical" evidence="8">
    <location>
        <begin position="545"/>
        <end position="563"/>
    </location>
</feature>
<evidence type="ECO:0000259" key="9">
    <source>
        <dbReference type="Pfam" id="PF13515"/>
    </source>
</evidence>
<comment type="similarity">
    <text evidence="6">Belongs to the YccS/YhfK family.</text>
</comment>
<proteinExistence type="inferred from homology"/>
<evidence type="ECO:0000313" key="11">
    <source>
        <dbReference type="Proteomes" id="UP001501442"/>
    </source>
</evidence>
<feature type="transmembrane region" description="Helical" evidence="8">
    <location>
        <begin position="124"/>
        <end position="143"/>
    </location>
</feature>
<feature type="region of interest" description="Disordered" evidence="7">
    <location>
        <begin position="1"/>
        <end position="24"/>
    </location>
</feature>
<evidence type="ECO:0000256" key="5">
    <source>
        <dbReference type="ARBA" id="ARBA00023136"/>
    </source>
</evidence>
<keyword evidence="3 8" id="KW-0812">Transmembrane</keyword>
<evidence type="ECO:0000313" key="10">
    <source>
        <dbReference type="EMBL" id="GAA4632332.1"/>
    </source>
</evidence>
<feature type="transmembrane region" description="Helical" evidence="8">
    <location>
        <begin position="74"/>
        <end position="92"/>
    </location>
</feature>
<evidence type="ECO:0000256" key="2">
    <source>
        <dbReference type="ARBA" id="ARBA00022475"/>
    </source>
</evidence>
<feature type="transmembrane region" description="Helical" evidence="8">
    <location>
        <begin position="150"/>
        <end position="171"/>
    </location>
</feature>
<name>A0ABP8UHI1_9ACTN</name>
<dbReference type="PANTHER" id="PTHR30509">
    <property type="entry name" value="P-HYDROXYBENZOIC ACID EFFLUX PUMP SUBUNIT-RELATED"/>
    <property type="match status" value="1"/>
</dbReference>
<feature type="transmembrane region" description="Helical" evidence="8">
    <location>
        <begin position="45"/>
        <end position="68"/>
    </location>
</feature>
<evidence type="ECO:0000256" key="7">
    <source>
        <dbReference type="SAM" id="MobiDB-lite"/>
    </source>
</evidence>
<feature type="transmembrane region" description="Helical" evidence="8">
    <location>
        <begin position="99"/>
        <end position="118"/>
    </location>
</feature>
<comment type="caution">
    <text evidence="10">The sequence shown here is derived from an EMBL/GenBank/DDBJ whole genome shotgun (WGS) entry which is preliminary data.</text>
</comment>
<reference evidence="11" key="1">
    <citation type="journal article" date="2019" name="Int. J. Syst. Evol. Microbiol.">
        <title>The Global Catalogue of Microorganisms (GCM) 10K type strain sequencing project: providing services to taxonomists for standard genome sequencing and annotation.</title>
        <authorList>
            <consortium name="The Broad Institute Genomics Platform"/>
            <consortium name="The Broad Institute Genome Sequencing Center for Infectious Disease"/>
            <person name="Wu L."/>
            <person name="Ma J."/>
        </authorList>
    </citation>
    <scope>NUCLEOTIDE SEQUENCE [LARGE SCALE GENOMIC DNA]</scope>
    <source>
        <strain evidence="11">JCM 17939</strain>
    </source>
</reference>
<comment type="subcellular location">
    <subcellularLocation>
        <location evidence="1">Cell membrane</location>
        <topology evidence="1">Multi-pass membrane protein</topology>
    </subcellularLocation>
</comment>
<keyword evidence="5 8" id="KW-0472">Membrane</keyword>
<evidence type="ECO:0000256" key="6">
    <source>
        <dbReference type="ARBA" id="ARBA00043993"/>
    </source>
</evidence>
<keyword evidence="4 8" id="KW-1133">Transmembrane helix</keyword>
<keyword evidence="11" id="KW-1185">Reference proteome</keyword>
<accession>A0ABP8UHI1</accession>
<organism evidence="10 11">
    <name type="scientific">Actinoallomurus vinaceus</name>
    <dbReference type="NCBI Taxonomy" id="1080074"/>
    <lineage>
        <taxon>Bacteria</taxon>
        <taxon>Bacillati</taxon>
        <taxon>Actinomycetota</taxon>
        <taxon>Actinomycetes</taxon>
        <taxon>Streptosporangiales</taxon>
        <taxon>Thermomonosporaceae</taxon>
        <taxon>Actinoallomurus</taxon>
    </lineage>
</organism>